<dbReference type="BioCyc" id="MHAE859194:G1GR7-1051-MONOMER"/>
<dbReference type="AlphaFoldDB" id="F6FJF5"/>
<evidence type="ECO:0000313" key="1">
    <source>
        <dbReference type="EMBL" id="AEG73310.1"/>
    </source>
</evidence>
<protein>
    <submittedName>
        <fullName evidence="1">Uncharacterized protein</fullName>
    </submittedName>
</protein>
<evidence type="ECO:0000313" key="2">
    <source>
        <dbReference type="Proteomes" id="UP000007952"/>
    </source>
</evidence>
<sequence>MSLLPKLGLGFAGLAGASGAGYLGWKHISNDPKESFKSKYSLAVDGFLNDDATLTKKLTSLNGDSATPKHPDLLEAKKHKTANKDADAKASLKKGCSEIHNKPIDSEFFDDFKNYCSFNNGDKIESSKTVVTENGDFASKKNAFNGKSADQLQKGFKDIAKPTTSPDSKWQVAMLSECKKLASEIFEGEIPNFKEFCTK</sequence>
<dbReference type="KEGG" id="mhf:MHF_1060"/>
<gene>
    <name evidence="1" type="ordered locus">MHF_1060</name>
</gene>
<accession>F6FJF5</accession>
<reference key="2">
    <citation type="submission" date="2011-05" db="EMBL/GenBank/DDBJ databases">
        <title>The Genome of Mycoplasma haemofelis Strain Ohio2, a pathogenic hemoplasma of the cat.</title>
        <authorList>
            <person name="Santos A.P."/>
            <person name="Guimaraes A.M.S."/>
            <person name="SanMiguel P.J."/>
            <person name="Martin S.W."/>
            <person name="Messick J.B."/>
        </authorList>
    </citation>
    <scope>NUCLEOTIDE SEQUENCE</scope>
    <source>
        <strain>Ohio2</strain>
    </source>
</reference>
<dbReference type="EMBL" id="CP002808">
    <property type="protein sequence ID" value="AEG73310.1"/>
    <property type="molecule type" value="Genomic_DNA"/>
</dbReference>
<proteinExistence type="predicted"/>
<dbReference type="STRING" id="859194.MHF_1060"/>
<dbReference type="Proteomes" id="UP000007952">
    <property type="component" value="Chromosome"/>
</dbReference>
<organism evidence="1 2">
    <name type="scientific">Mycoplasma haemofelis (strain Ohio2)</name>
    <dbReference type="NCBI Taxonomy" id="859194"/>
    <lineage>
        <taxon>Bacteria</taxon>
        <taxon>Bacillati</taxon>
        <taxon>Mycoplasmatota</taxon>
        <taxon>Mollicutes</taxon>
        <taxon>Mycoplasmataceae</taxon>
        <taxon>Mycoplasma</taxon>
    </lineage>
</organism>
<reference evidence="1 2" key="1">
    <citation type="journal article" date="2011" name="J. Bacteriol.">
        <title>Complete genome sequences of two hemotropic Mycoplasmas, Mycoplasma haemofelis strain Ohio2 and Mycoplasma suis strain Illinois.</title>
        <authorList>
            <person name="Messick J.B."/>
            <person name="Santos A.P."/>
            <person name="Guimaraes A.M."/>
        </authorList>
    </citation>
    <scope>NUCLEOTIDE SEQUENCE [LARGE SCALE GENOMIC DNA]</scope>
    <source>
        <strain evidence="1 2">Ohio2</strain>
    </source>
</reference>
<dbReference type="HOGENOM" id="CLU_096783_0_0_14"/>
<name>F6FJF5_MYCHI</name>